<dbReference type="PATRIC" id="fig|48936.3.peg.2455"/>
<name>A0A0B9A5E8_9SPHN</name>
<dbReference type="EMBL" id="JRVC01000011">
    <property type="protein sequence ID" value="KHS45841.1"/>
    <property type="molecule type" value="Genomic_DNA"/>
</dbReference>
<gene>
    <name evidence="1" type="ORF">NJ75_02446</name>
</gene>
<evidence type="ECO:0008006" key="3">
    <source>
        <dbReference type="Google" id="ProtNLM"/>
    </source>
</evidence>
<dbReference type="STRING" id="48936.NJ75_02446"/>
<proteinExistence type="predicted"/>
<organism evidence="1 2">
    <name type="scientific">Novosphingobium subterraneum</name>
    <dbReference type="NCBI Taxonomy" id="48936"/>
    <lineage>
        <taxon>Bacteria</taxon>
        <taxon>Pseudomonadati</taxon>
        <taxon>Pseudomonadota</taxon>
        <taxon>Alphaproteobacteria</taxon>
        <taxon>Sphingomonadales</taxon>
        <taxon>Sphingomonadaceae</taxon>
        <taxon>Novosphingobium</taxon>
    </lineage>
</organism>
<sequence length="189" mass="20935">MIPVLDRRIGYHARSHGDDIVRFVPTPIACKLTGLSTEKLREWTSRRAIVPADVRPKSKGTPAKFCWQSILVLRVAVLLRDQFNVELQAHKSSFEGLRKTLRENSFLSLWGSRLVLHPGGTWSLIEADSVLVAGDGILIALDPHLVVLRDGFALPDASEGQLDLFSLPAVRRARRTALAPEATAKRRSA</sequence>
<dbReference type="AlphaFoldDB" id="A0A0B9A5E8"/>
<protein>
    <recommendedName>
        <fullName evidence="3">HTH merR-type domain-containing protein</fullName>
    </recommendedName>
</protein>
<evidence type="ECO:0000313" key="2">
    <source>
        <dbReference type="Proteomes" id="UP000031338"/>
    </source>
</evidence>
<reference evidence="1 2" key="1">
    <citation type="submission" date="2014-10" db="EMBL/GenBank/DDBJ databases">
        <title>Draft genome sequence of Novosphingobium subterraneum DSM 12447.</title>
        <authorList>
            <person name="Gan H.M."/>
            <person name="Gan H.Y."/>
            <person name="Savka M.A."/>
        </authorList>
    </citation>
    <scope>NUCLEOTIDE SEQUENCE [LARGE SCALE GENOMIC DNA]</scope>
    <source>
        <strain evidence="1 2">DSM 12447</strain>
    </source>
</reference>
<keyword evidence="2" id="KW-1185">Reference proteome</keyword>
<comment type="caution">
    <text evidence="1">The sequence shown here is derived from an EMBL/GenBank/DDBJ whole genome shotgun (WGS) entry which is preliminary data.</text>
</comment>
<evidence type="ECO:0000313" key="1">
    <source>
        <dbReference type="EMBL" id="KHS45841.1"/>
    </source>
</evidence>
<accession>A0A0B9A5E8</accession>
<dbReference type="Proteomes" id="UP000031338">
    <property type="component" value="Unassembled WGS sequence"/>
</dbReference>